<feature type="compositionally biased region" description="Basic and acidic residues" evidence="1">
    <location>
        <begin position="81"/>
        <end position="93"/>
    </location>
</feature>
<proteinExistence type="predicted"/>
<dbReference type="Pfam" id="PF13308">
    <property type="entry name" value="YARHG"/>
    <property type="match status" value="1"/>
</dbReference>
<dbReference type="InterPro" id="IPR025582">
    <property type="entry name" value="YARHG_dom"/>
</dbReference>
<reference evidence="4" key="2">
    <citation type="submission" date="2020-09" db="EMBL/GenBank/DDBJ databases">
        <authorList>
            <person name="Sun Q."/>
            <person name="Zhou Y."/>
        </authorList>
    </citation>
    <scope>NUCLEOTIDE SEQUENCE</scope>
    <source>
        <strain evidence="4">CGMCC 1.12153</strain>
    </source>
</reference>
<comment type="caution">
    <text evidence="4">The sequence shown here is derived from an EMBL/GenBank/DDBJ whole genome shotgun (WGS) entry which is preliminary data.</text>
</comment>
<evidence type="ECO:0000313" key="4">
    <source>
        <dbReference type="EMBL" id="GGF29478.1"/>
    </source>
</evidence>
<keyword evidence="2" id="KW-0472">Membrane</keyword>
<dbReference type="AlphaFoldDB" id="A0A917B8C5"/>
<feature type="transmembrane region" description="Helical" evidence="2">
    <location>
        <begin position="46"/>
        <end position="67"/>
    </location>
</feature>
<evidence type="ECO:0000256" key="1">
    <source>
        <dbReference type="SAM" id="MobiDB-lite"/>
    </source>
</evidence>
<dbReference type="Gene3D" id="1.20.58.1690">
    <property type="match status" value="1"/>
</dbReference>
<name>A0A917B8C5_HALAA</name>
<keyword evidence="2" id="KW-1133">Transmembrane helix</keyword>
<dbReference type="SMART" id="SM01324">
    <property type="entry name" value="YARHG"/>
    <property type="match status" value="1"/>
</dbReference>
<evidence type="ECO:0000256" key="2">
    <source>
        <dbReference type="SAM" id="Phobius"/>
    </source>
</evidence>
<organism evidence="4 5">
    <name type="scientific">Halobacillus andaensis</name>
    <dbReference type="NCBI Taxonomy" id="1176239"/>
    <lineage>
        <taxon>Bacteria</taxon>
        <taxon>Bacillati</taxon>
        <taxon>Bacillota</taxon>
        <taxon>Bacilli</taxon>
        <taxon>Bacillales</taxon>
        <taxon>Bacillaceae</taxon>
        <taxon>Halobacillus</taxon>
    </lineage>
</organism>
<dbReference type="EMBL" id="BMEL01000004">
    <property type="protein sequence ID" value="GGF29478.1"/>
    <property type="molecule type" value="Genomic_DNA"/>
</dbReference>
<protein>
    <recommendedName>
        <fullName evidence="3">YARHG domain-containing protein</fullName>
    </recommendedName>
</protein>
<feature type="domain" description="YARHG" evidence="3">
    <location>
        <begin position="260"/>
        <end position="341"/>
    </location>
</feature>
<evidence type="ECO:0000259" key="3">
    <source>
        <dbReference type="SMART" id="SM01324"/>
    </source>
</evidence>
<dbReference type="PANTHER" id="PTHR40038">
    <property type="entry name" value="MEMBRANE-ASSOCIATED PROTEIN TCAA"/>
    <property type="match status" value="1"/>
</dbReference>
<dbReference type="Proteomes" id="UP000660110">
    <property type="component" value="Unassembled WGS sequence"/>
</dbReference>
<gene>
    <name evidence="4" type="ORF">GCM10010954_30730</name>
</gene>
<evidence type="ECO:0000313" key="5">
    <source>
        <dbReference type="Proteomes" id="UP000660110"/>
    </source>
</evidence>
<feature type="region of interest" description="Disordered" evidence="1">
    <location>
        <begin position="76"/>
        <end position="105"/>
    </location>
</feature>
<reference evidence="4" key="1">
    <citation type="journal article" date="2014" name="Int. J. Syst. Evol. Microbiol.">
        <title>Complete genome sequence of Corynebacterium casei LMG S-19264T (=DSM 44701T), isolated from a smear-ripened cheese.</title>
        <authorList>
            <consortium name="US DOE Joint Genome Institute (JGI-PGF)"/>
            <person name="Walter F."/>
            <person name="Albersmeier A."/>
            <person name="Kalinowski J."/>
            <person name="Ruckert C."/>
        </authorList>
    </citation>
    <scope>NUCLEOTIDE SEQUENCE</scope>
    <source>
        <strain evidence="4">CGMCC 1.12153</strain>
    </source>
</reference>
<keyword evidence="2" id="KW-0812">Transmembrane</keyword>
<dbReference type="PANTHER" id="PTHR40038:SF1">
    <property type="entry name" value="MEMBRANE-ASSOCIATED PROTEIN TCAA"/>
    <property type="match status" value="1"/>
</dbReference>
<dbReference type="InterPro" id="IPR038434">
    <property type="entry name" value="YARHG_sf"/>
</dbReference>
<sequence length="343" mass="39491">MEHCQHCGQKLNNNQSYCTGCGKKVDLPPQSRTREKRPTRSKRSTLPVLLGLFLALGIGLFFGWNYYFSPESELKASSNHSNKESKTSNKETNEETIEPEEQRKKSEADLLLQTKEQLNQLQIELPGRNLSLGEWRVTRQNQTLYIDAHEIPAQQLEKIFNLYDQDNLTPLKNWAEDVFDTIDQLSIALGDEWNVYVGNSCTAEYPDQLPSEDLLNYSGSCGYSIPVLTGTSKEDFTLILRESVFGSEPELEPTEAFNADTYLLPDSNQYRLSKHELTHLTKNELRLARNEIFARHGYIFKSKELRDYFSQKTWYITDVNYGGSLSAIEKYNVDLMKELEEEN</sequence>
<feature type="region of interest" description="Disordered" evidence="1">
    <location>
        <begin position="22"/>
        <end position="41"/>
    </location>
</feature>
<keyword evidence="5" id="KW-1185">Reference proteome</keyword>
<dbReference type="RefSeq" id="WP_188378401.1">
    <property type="nucleotide sequence ID" value="NZ_BMEL01000004.1"/>
</dbReference>
<accession>A0A917B8C5</accession>